<evidence type="ECO:0000259" key="1">
    <source>
        <dbReference type="Pfam" id="PF02538"/>
    </source>
</evidence>
<dbReference type="EMBL" id="JARYGX010000009">
    <property type="protein sequence ID" value="MDH7452213.1"/>
    <property type="molecule type" value="Genomic_DNA"/>
</dbReference>
<keyword evidence="3" id="KW-1185">Reference proteome</keyword>
<dbReference type="InterPro" id="IPR045079">
    <property type="entry name" value="Oxoprolinase-like"/>
</dbReference>
<gene>
    <name evidence="2" type="ORF">QF205_03830</name>
</gene>
<name>A0ABT6MNT5_9GAMM</name>
<accession>A0ABT6MNT5</accession>
<protein>
    <submittedName>
        <fullName evidence="2">Hydantoinase B/oxoprolinase family protein</fullName>
    </submittedName>
</protein>
<sequence>MSARITETNPKPIASVAVDPITLEIIESALRNARNEMDATLIRTALSPGIREQGDAFPLIADRKGRMVVGQFGSFIDGFLRSYAGEIEEGDIILVNDPYACEGAVSHLNDLLCIMPIYRDGRLVAWSAMFGHMTDVGGMVPGSLPTNSGSVFEEGLRLPPVKLYRKGELQEDILSIAANSSRMPEWLRADLHAIVAACRVAARRVQELCDRFGEDVFLSTLDELLERNRRAMLSLITRAVSETPVSFEDYLCDDGKGAGPFKIKCSMWREGERVILDFEGTDPQSESSINFYMNENMFKMFFGIYMIMVFDPQVLFNDGFYDHVEVRIPEGSLLRPKFPAALSCRTHALGRIFDVLGALLGQKTPEFLNAAGFSSSPHLMYSGHDSQGKWFQLFQIGFGGIPGRPFGDGPDGHSLWPGFTNVPNEFLERYFPMLIERYETVPDSGGAGLHRGGNGIRMSYRFLEAGMISIHDDRWFIPPWGVNGGEPGKRSSKLLERADGERIVLPAKCDRIQVGPGDVLHYITWGGAGWGDPLQRDPALVAKEVRRGLVTVAGARDYGVVVDAAGLLDQQATAQLRARMIAERGPDHGKDIFNRGPSIDALRESCLQETGLPAPVQPAWRNRVGASA</sequence>
<dbReference type="Pfam" id="PF02538">
    <property type="entry name" value="Hydantoinase_B"/>
    <property type="match status" value="1"/>
</dbReference>
<reference evidence="2" key="1">
    <citation type="journal article" date="2007" name="Int. J. Syst. Evol. Microbiol.">
        <title>Luteimonas composti sp. nov., a moderately thermophilic bacterium isolated from food waste.</title>
        <authorList>
            <person name="Young C.C."/>
            <person name="Kampfer P."/>
            <person name="Chen W.M."/>
            <person name="Yen W.S."/>
            <person name="Arun A.B."/>
            <person name="Lai W.A."/>
            <person name="Shen F.T."/>
            <person name="Rekha P.D."/>
            <person name="Lin K.Y."/>
            <person name="Chou J.H."/>
        </authorList>
    </citation>
    <scope>NUCLEOTIDE SEQUENCE</scope>
    <source>
        <strain evidence="2">CC-YY355</strain>
    </source>
</reference>
<evidence type="ECO:0000313" key="3">
    <source>
        <dbReference type="Proteomes" id="UP001160550"/>
    </source>
</evidence>
<dbReference type="Proteomes" id="UP001160550">
    <property type="component" value="Unassembled WGS sequence"/>
</dbReference>
<dbReference type="RefSeq" id="WP_280941414.1">
    <property type="nucleotide sequence ID" value="NZ_JARYGX010000009.1"/>
</dbReference>
<feature type="domain" description="Hydantoinase B/oxoprolinase" evidence="1">
    <location>
        <begin position="19"/>
        <end position="533"/>
    </location>
</feature>
<dbReference type="PANTHER" id="PTHR11365">
    <property type="entry name" value="5-OXOPROLINASE RELATED"/>
    <property type="match status" value="1"/>
</dbReference>
<reference evidence="2" key="2">
    <citation type="submission" date="2023-04" db="EMBL/GenBank/DDBJ databases">
        <authorList>
            <person name="Sun J.-Q."/>
        </authorList>
    </citation>
    <scope>NUCLEOTIDE SEQUENCE</scope>
    <source>
        <strain evidence="2">CC-YY355</strain>
    </source>
</reference>
<dbReference type="InterPro" id="IPR003692">
    <property type="entry name" value="Hydantoinase_B"/>
</dbReference>
<comment type="caution">
    <text evidence="2">The sequence shown here is derived from an EMBL/GenBank/DDBJ whole genome shotgun (WGS) entry which is preliminary data.</text>
</comment>
<organism evidence="2 3">
    <name type="scientific">Luteimonas composti</name>
    <dbReference type="NCBI Taxonomy" id="398257"/>
    <lineage>
        <taxon>Bacteria</taxon>
        <taxon>Pseudomonadati</taxon>
        <taxon>Pseudomonadota</taxon>
        <taxon>Gammaproteobacteria</taxon>
        <taxon>Lysobacterales</taxon>
        <taxon>Lysobacteraceae</taxon>
        <taxon>Luteimonas</taxon>
    </lineage>
</organism>
<evidence type="ECO:0000313" key="2">
    <source>
        <dbReference type="EMBL" id="MDH7452213.1"/>
    </source>
</evidence>
<dbReference type="PANTHER" id="PTHR11365:SF23">
    <property type="entry name" value="HYPOTHETICAL 5-OXOPROLINASE (EUROFUNG)-RELATED"/>
    <property type="match status" value="1"/>
</dbReference>
<proteinExistence type="predicted"/>